<evidence type="ECO:0000313" key="3">
    <source>
        <dbReference type="EMBL" id="APM38269.1"/>
    </source>
</evidence>
<dbReference type="EMBL" id="CP018335">
    <property type="protein sequence ID" value="APM38269.1"/>
    <property type="molecule type" value="Genomic_DNA"/>
</dbReference>
<evidence type="ECO:0000256" key="1">
    <source>
        <dbReference type="SAM" id="Phobius"/>
    </source>
</evidence>
<dbReference type="InterPro" id="IPR010994">
    <property type="entry name" value="RuvA_2-like"/>
</dbReference>
<evidence type="ECO:0000259" key="2">
    <source>
        <dbReference type="SMART" id="SM00278"/>
    </source>
</evidence>
<dbReference type="PANTHER" id="PTHR21180">
    <property type="entry name" value="ENDONUCLEASE/EXONUCLEASE/PHOSPHATASE FAMILY DOMAIN-CONTAINING PROTEIN 1"/>
    <property type="match status" value="1"/>
</dbReference>
<dbReference type="Proteomes" id="UP000184604">
    <property type="component" value="Chromosome"/>
</dbReference>
<keyword evidence="1" id="KW-1133">Transmembrane helix</keyword>
<dbReference type="InterPro" id="IPR004509">
    <property type="entry name" value="Competence_ComEA_HhH"/>
</dbReference>
<dbReference type="InterPro" id="IPR051675">
    <property type="entry name" value="Endo/Exo/Phosphatase_dom_1"/>
</dbReference>
<feature type="domain" description="Helix-hairpin-helix DNA-binding motif class 1" evidence="2">
    <location>
        <begin position="177"/>
        <end position="196"/>
    </location>
</feature>
<accession>A0A1L5F5I9</accession>
<protein>
    <submittedName>
        <fullName evidence="3">DNA-binding protein</fullName>
    </submittedName>
</protein>
<dbReference type="SUPFAM" id="SSF47781">
    <property type="entry name" value="RuvA domain 2-like"/>
    <property type="match status" value="1"/>
</dbReference>
<feature type="domain" description="Helix-hairpin-helix DNA-binding motif class 1" evidence="2">
    <location>
        <begin position="147"/>
        <end position="166"/>
    </location>
</feature>
<evidence type="ECO:0000313" key="4">
    <source>
        <dbReference type="Proteomes" id="UP000184604"/>
    </source>
</evidence>
<dbReference type="AlphaFoldDB" id="A0A1L5F5I9"/>
<dbReference type="PANTHER" id="PTHR21180:SF32">
    <property type="entry name" value="ENDONUCLEASE_EXONUCLEASE_PHOSPHATASE FAMILY DOMAIN-CONTAINING PROTEIN 1"/>
    <property type="match status" value="1"/>
</dbReference>
<dbReference type="OrthoDB" id="9790239at2"/>
<name>A0A1L5F5I9_CLOKL</name>
<keyword evidence="1" id="KW-0812">Transmembrane</keyword>
<reference evidence="3 4" key="1">
    <citation type="submission" date="2016-12" db="EMBL/GenBank/DDBJ databases">
        <title>Complete genome sequence of Clostridium kluyveri JZZ isolated from the pit mud of a Chinese flavor liquor-making factory.</title>
        <authorList>
            <person name="Wang Y."/>
        </authorList>
    </citation>
    <scope>NUCLEOTIDE SEQUENCE [LARGE SCALE GENOMIC DNA]</scope>
    <source>
        <strain evidence="3 4">JZZ</strain>
    </source>
</reference>
<proteinExistence type="predicted"/>
<dbReference type="SMART" id="SM00278">
    <property type="entry name" value="HhH1"/>
    <property type="match status" value="2"/>
</dbReference>
<dbReference type="RefSeq" id="WP_073537946.1">
    <property type="nucleotide sequence ID" value="NZ_CP018335.1"/>
</dbReference>
<dbReference type="GO" id="GO:0015628">
    <property type="term" value="P:protein secretion by the type II secretion system"/>
    <property type="evidence" value="ECO:0007669"/>
    <property type="project" value="TreeGrafter"/>
</dbReference>
<keyword evidence="3" id="KW-0238">DNA-binding</keyword>
<organism evidence="3 4">
    <name type="scientific">Clostridium kluyveri</name>
    <dbReference type="NCBI Taxonomy" id="1534"/>
    <lineage>
        <taxon>Bacteria</taxon>
        <taxon>Bacillati</taxon>
        <taxon>Bacillota</taxon>
        <taxon>Clostridia</taxon>
        <taxon>Eubacteriales</taxon>
        <taxon>Clostridiaceae</taxon>
        <taxon>Clostridium</taxon>
    </lineage>
</organism>
<dbReference type="GO" id="GO:0006281">
    <property type="term" value="P:DNA repair"/>
    <property type="evidence" value="ECO:0007669"/>
    <property type="project" value="InterPro"/>
</dbReference>
<dbReference type="InterPro" id="IPR019554">
    <property type="entry name" value="Soluble_ligand-bd"/>
</dbReference>
<keyword evidence="1" id="KW-0472">Membrane</keyword>
<dbReference type="Pfam" id="PF12836">
    <property type="entry name" value="HHH_3"/>
    <property type="match status" value="1"/>
</dbReference>
<dbReference type="NCBIfam" id="TIGR00426">
    <property type="entry name" value="competence protein ComEA helix-hairpin-helix repeat region"/>
    <property type="match status" value="1"/>
</dbReference>
<gene>
    <name evidence="3" type="ORF">BS101_05695</name>
</gene>
<dbReference type="InterPro" id="IPR003583">
    <property type="entry name" value="Hlx-hairpin-Hlx_DNA-bd_motif"/>
</dbReference>
<feature type="transmembrane region" description="Helical" evidence="1">
    <location>
        <begin position="7"/>
        <end position="26"/>
    </location>
</feature>
<sequence length="200" mass="22393">MKYKKKIIGSVVILIILSSFLIVFYINSKSIDDVSNNKEEIFKEQSAAGNTTEQSSSDITVYINGEVKNPGVYKLKQDSRVQDLVKACGGFTNEANSYKLNLAKKLKDEDYIYVDKKSDNENLQLQNGLQGETSENAKVNINTATKEELKTIPGIGDVTAQKIIDYREQNGGFSSIEDLKNIDRIGDKTLEKIKDKVDIR</sequence>
<dbReference type="Gene3D" id="3.10.560.10">
    <property type="entry name" value="Outer membrane lipoprotein wza domain like"/>
    <property type="match status" value="1"/>
</dbReference>
<dbReference type="Pfam" id="PF10531">
    <property type="entry name" value="SLBB"/>
    <property type="match status" value="1"/>
</dbReference>
<dbReference type="GO" id="GO:0015627">
    <property type="term" value="C:type II protein secretion system complex"/>
    <property type="evidence" value="ECO:0007669"/>
    <property type="project" value="TreeGrafter"/>
</dbReference>
<dbReference type="GO" id="GO:0003677">
    <property type="term" value="F:DNA binding"/>
    <property type="evidence" value="ECO:0007669"/>
    <property type="project" value="UniProtKB-KW"/>
</dbReference>
<dbReference type="Gene3D" id="1.10.150.310">
    <property type="entry name" value="Tex RuvX-like domain-like"/>
    <property type="match status" value="1"/>
</dbReference>